<dbReference type="CDD" id="cd04928">
    <property type="entry name" value="ACT_TyrKc"/>
    <property type="match status" value="1"/>
</dbReference>
<dbReference type="PROSITE" id="PS50011">
    <property type="entry name" value="PROTEIN_KINASE_DOM"/>
    <property type="match status" value="1"/>
</dbReference>
<dbReference type="Pfam" id="PF07714">
    <property type="entry name" value="PK_Tyr_Ser-Thr"/>
    <property type="match status" value="1"/>
</dbReference>
<evidence type="ECO:0000259" key="2">
    <source>
        <dbReference type="PROSITE" id="PS50011"/>
    </source>
</evidence>
<dbReference type="EMBL" id="JASCZI010122492">
    <property type="protein sequence ID" value="MED6164371.1"/>
    <property type="molecule type" value="Genomic_DNA"/>
</dbReference>
<feature type="region of interest" description="Disordered" evidence="1">
    <location>
        <begin position="96"/>
        <end position="120"/>
    </location>
</feature>
<dbReference type="SUPFAM" id="SSF56112">
    <property type="entry name" value="Protein kinase-like (PK-like)"/>
    <property type="match status" value="1"/>
</dbReference>
<dbReference type="InterPro" id="IPR002912">
    <property type="entry name" value="ACT_dom"/>
</dbReference>
<evidence type="ECO:0000256" key="1">
    <source>
        <dbReference type="SAM" id="MobiDB-lite"/>
    </source>
</evidence>
<dbReference type="Gene3D" id="1.10.510.10">
    <property type="entry name" value="Transferase(Phosphotransferase) domain 1"/>
    <property type="match status" value="1"/>
</dbReference>
<accession>A0ABU6USS1</accession>
<organism evidence="4 5">
    <name type="scientific">Stylosanthes scabra</name>
    <dbReference type="NCBI Taxonomy" id="79078"/>
    <lineage>
        <taxon>Eukaryota</taxon>
        <taxon>Viridiplantae</taxon>
        <taxon>Streptophyta</taxon>
        <taxon>Embryophyta</taxon>
        <taxon>Tracheophyta</taxon>
        <taxon>Spermatophyta</taxon>
        <taxon>Magnoliopsida</taxon>
        <taxon>eudicotyledons</taxon>
        <taxon>Gunneridae</taxon>
        <taxon>Pentapetalae</taxon>
        <taxon>rosids</taxon>
        <taxon>fabids</taxon>
        <taxon>Fabales</taxon>
        <taxon>Fabaceae</taxon>
        <taxon>Papilionoideae</taxon>
        <taxon>50 kb inversion clade</taxon>
        <taxon>dalbergioids sensu lato</taxon>
        <taxon>Dalbergieae</taxon>
        <taxon>Pterocarpus clade</taxon>
        <taxon>Stylosanthes</taxon>
    </lineage>
</organism>
<protein>
    <submittedName>
        <fullName evidence="4">Serine/threonine-protein kinase sty46</fullName>
        <ecNumber evidence="4">2.7.11.1</ecNumber>
    </submittedName>
</protein>
<keyword evidence="4" id="KW-0808">Transferase</keyword>
<feature type="domain" description="Protein kinase" evidence="2">
    <location>
        <begin position="132"/>
        <end position="385"/>
    </location>
</feature>
<dbReference type="InterPro" id="IPR000719">
    <property type="entry name" value="Prot_kinase_dom"/>
</dbReference>
<reference evidence="4 5" key="1">
    <citation type="journal article" date="2023" name="Plants (Basel)">
        <title>Bridging the Gap: Combining Genomics and Transcriptomics Approaches to Understand Stylosanthes scabra, an Orphan Legume from the Brazilian Caatinga.</title>
        <authorList>
            <person name="Ferreira-Neto J.R.C."/>
            <person name="da Silva M.D."/>
            <person name="Binneck E."/>
            <person name="de Melo N.F."/>
            <person name="da Silva R.H."/>
            <person name="de Melo A.L.T.M."/>
            <person name="Pandolfi V."/>
            <person name="Bustamante F.O."/>
            <person name="Brasileiro-Vidal A.C."/>
            <person name="Benko-Iseppon A.M."/>
        </authorList>
    </citation>
    <scope>NUCLEOTIDE SEQUENCE [LARGE SCALE GENOMIC DNA]</scope>
    <source>
        <tissue evidence="4">Leaves</tissue>
    </source>
</reference>
<gene>
    <name evidence="4" type="primary">STY46_3</name>
    <name evidence="4" type="ORF">PIB30_117146</name>
</gene>
<dbReference type="EC" id="2.7.11.1" evidence="4"/>
<dbReference type="PRINTS" id="PR00109">
    <property type="entry name" value="TYRKINASE"/>
</dbReference>
<name>A0ABU6USS1_9FABA</name>
<sequence length="412" mass="46659">MDEEHSVHASSQYSRPMHEITFSTDDKPKLLSQLTALLAEIGLNIQEAHAFSTTDGYSLDVFVVEGWPYDETEKLKTALEKEVIKIERRAMSSQQSVSSVGELEEGRMKSETDQLNIPNDGTDVWEIDPKHLKIGTQIASGSYGELFKGIYCSQEVAIKILKPEHVNSDLQREFVQEVYIMRKVRHKNVVQFIGACTKPPRLCIVTEFMSGGSVYDYLHKRKGSFKFPTLLKVAIDVAKGMNYLHQHDIIHRDLKAANLLMDENGVVKVADFGVARVKAQSGVMTAETGTYRWMAPEVIEHKPYDHKADVFSFGIVLWELLTGKLPYEYLTPLQAAIGVVQKGLRPTIPKNTHPKFVELLERSWQQDPTLRPDFAEIIEILQQLAKEVGDEGEERRKDKTGGFLSVLRRGHH</sequence>
<comment type="caution">
    <text evidence="4">The sequence shown here is derived from an EMBL/GenBank/DDBJ whole genome shotgun (WGS) entry which is preliminary data.</text>
</comment>
<dbReference type="InterPro" id="IPR051681">
    <property type="entry name" value="Ser/Thr_Kinases-Pseudokinases"/>
</dbReference>
<dbReference type="InterPro" id="IPR045865">
    <property type="entry name" value="ACT-like_dom_sf"/>
</dbReference>
<keyword evidence="5" id="KW-1185">Reference proteome</keyword>
<dbReference type="InterPro" id="IPR001245">
    <property type="entry name" value="Ser-Thr/Tyr_kinase_cat_dom"/>
</dbReference>
<evidence type="ECO:0000313" key="4">
    <source>
        <dbReference type="EMBL" id="MED6164371.1"/>
    </source>
</evidence>
<dbReference type="SUPFAM" id="SSF55021">
    <property type="entry name" value="ACT-like"/>
    <property type="match status" value="1"/>
</dbReference>
<dbReference type="PANTHER" id="PTHR44329:SF128">
    <property type="entry name" value="SERINE_THREONINE-PROTEIN KINASE STY46"/>
    <property type="match status" value="1"/>
</dbReference>
<dbReference type="InterPro" id="IPR008271">
    <property type="entry name" value="Ser/Thr_kinase_AS"/>
</dbReference>
<dbReference type="PROSITE" id="PS00108">
    <property type="entry name" value="PROTEIN_KINASE_ST"/>
    <property type="match status" value="1"/>
</dbReference>
<dbReference type="Proteomes" id="UP001341840">
    <property type="component" value="Unassembled WGS sequence"/>
</dbReference>
<dbReference type="PANTHER" id="PTHR44329">
    <property type="entry name" value="SERINE/THREONINE-PROTEIN KINASE TNNI3K-RELATED"/>
    <property type="match status" value="1"/>
</dbReference>
<keyword evidence="4" id="KW-0418">Kinase</keyword>
<feature type="domain" description="ACT" evidence="3">
    <location>
        <begin position="19"/>
        <end position="91"/>
    </location>
</feature>
<dbReference type="CDD" id="cd13999">
    <property type="entry name" value="STKc_MAP3K-like"/>
    <property type="match status" value="1"/>
</dbReference>
<evidence type="ECO:0000259" key="3">
    <source>
        <dbReference type="PROSITE" id="PS51671"/>
    </source>
</evidence>
<dbReference type="GO" id="GO:0004674">
    <property type="term" value="F:protein serine/threonine kinase activity"/>
    <property type="evidence" value="ECO:0007669"/>
    <property type="project" value="UniProtKB-EC"/>
</dbReference>
<dbReference type="PROSITE" id="PS51671">
    <property type="entry name" value="ACT"/>
    <property type="match status" value="1"/>
</dbReference>
<dbReference type="SMART" id="SM00220">
    <property type="entry name" value="S_TKc"/>
    <property type="match status" value="1"/>
</dbReference>
<dbReference type="InterPro" id="IPR011009">
    <property type="entry name" value="Kinase-like_dom_sf"/>
</dbReference>
<dbReference type="Gene3D" id="3.30.70.260">
    <property type="match status" value="1"/>
</dbReference>
<dbReference type="Gene3D" id="3.30.200.20">
    <property type="entry name" value="Phosphorylase Kinase, domain 1"/>
    <property type="match status" value="1"/>
</dbReference>
<proteinExistence type="predicted"/>
<evidence type="ECO:0000313" key="5">
    <source>
        <dbReference type="Proteomes" id="UP001341840"/>
    </source>
</evidence>